<organism evidence="11 12">
    <name type="scientific">candidate division KSB3 bacterium</name>
    <dbReference type="NCBI Taxonomy" id="2044937"/>
    <lineage>
        <taxon>Bacteria</taxon>
        <taxon>candidate division KSB3</taxon>
    </lineage>
</organism>
<dbReference type="AlphaFoldDB" id="A0A2G6KLD2"/>
<dbReference type="Gene3D" id="3.30.565.10">
    <property type="entry name" value="Histidine kinase-like ATPase, C-terminal domain"/>
    <property type="match status" value="1"/>
</dbReference>
<protein>
    <recommendedName>
        <fullName evidence="2">histidine kinase</fullName>
        <ecNumber evidence="2">2.7.13.3</ecNumber>
    </recommendedName>
</protein>
<dbReference type="InterPro" id="IPR004358">
    <property type="entry name" value="Sig_transdc_His_kin-like_C"/>
</dbReference>
<keyword evidence="7" id="KW-0067">ATP-binding</keyword>
<dbReference type="Proteomes" id="UP000230821">
    <property type="component" value="Unassembled WGS sequence"/>
</dbReference>
<dbReference type="Pfam" id="PF02518">
    <property type="entry name" value="HATPase_c"/>
    <property type="match status" value="1"/>
</dbReference>
<dbReference type="SUPFAM" id="SSF47384">
    <property type="entry name" value="Homodimeric domain of signal transducing histidine kinase"/>
    <property type="match status" value="1"/>
</dbReference>
<dbReference type="Gene3D" id="1.10.287.130">
    <property type="match status" value="1"/>
</dbReference>
<evidence type="ECO:0000256" key="7">
    <source>
        <dbReference type="ARBA" id="ARBA00022840"/>
    </source>
</evidence>
<comment type="caution">
    <text evidence="11">The sequence shown here is derived from an EMBL/GenBank/DDBJ whole genome shotgun (WGS) entry which is preliminary data.</text>
</comment>
<dbReference type="SUPFAM" id="SSF55874">
    <property type="entry name" value="ATPase domain of HSP90 chaperone/DNA topoisomerase II/histidine kinase"/>
    <property type="match status" value="1"/>
</dbReference>
<feature type="transmembrane region" description="Helical" evidence="9">
    <location>
        <begin position="186"/>
        <end position="207"/>
    </location>
</feature>
<evidence type="ECO:0000256" key="6">
    <source>
        <dbReference type="ARBA" id="ARBA00022777"/>
    </source>
</evidence>
<keyword evidence="3" id="KW-0597">Phosphoprotein</keyword>
<evidence type="ECO:0000256" key="8">
    <source>
        <dbReference type="ARBA" id="ARBA00023012"/>
    </source>
</evidence>
<evidence type="ECO:0000256" key="1">
    <source>
        <dbReference type="ARBA" id="ARBA00000085"/>
    </source>
</evidence>
<dbReference type="PANTHER" id="PTHR43065">
    <property type="entry name" value="SENSOR HISTIDINE KINASE"/>
    <property type="match status" value="1"/>
</dbReference>
<accession>A0A2G6KLD2</accession>
<dbReference type="InterPro" id="IPR003661">
    <property type="entry name" value="HisK_dim/P_dom"/>
</dbReference>
<sequence>MTENTFFRQLIFLWKPIALIVFITVLIGNILVHLLVQKNYIKVLEDRYAYYQQTMRDIRETVLENSHDLALFADSAIFVPVDMAAVLAHAFQHSPDIFQLQLLNVNGEVLWGKEAQQMLTSFGSGPFRSPRRSLLPTHQPIIRSPMPPELQVLQLPIWLDQQHVGFIRGTFWMDVSQTLYLKIDTIILYMTLAAAGGMVVLGIFAAVNKLSGFLSWKQQQLEDSVVSLEHAREQLRRTKKELYISEKLASLGYLAAGIAHEIGNPLGAVLGYIELLRKGRLDQQKTSDILQRTQQEVERIRRILEELVNFSRPHSLHLQNIDVNQILRKIVLQLPSAQEKRIEITLQLTEFPLFAYVDEKKLQSAFLNIVGNAIDAIGTDGVIRISTSRRIRESSTMPGGSEVIAIQFSDSGCGIPKEMVSKIFDPFFTTKEPGKGMGLGLSLCHRMVETFHGEIDVESQPGKGTDVIVFLPPARRKSHDGGEGGHNEG</sequence>
<dbReference type="EMBL" id="PDSK01000023">
    <property type="protein sequence ID" value="PIE36190.1"/>
    <property type="molecule type" value="Genomic_DNA"/>
</dbReference>
<keyword evidence="9" id="KW-0472">Membrane</keyword>
<dbReference type="PANTHER" id="PTHR43065:SF10">
    <property type="entry name" value="PEROXIDE STRESS-ACTIVATED HISTIDINE KINASE MAK3"/>
    <property type="match status" value="1"/>
</dbReference>
<dbReference type="Pfam" id="PF00512">
    <property type="entry name" value="HisKA"/>
    <property type="match status" value="1"/>
</dbReference>
<dbReference type="PROSITE" id="PS50109">
    <property type="entry name" value="HIS_KIN"/>
    <property type="match status" value="1"/>
</dbReference>
<dbReference type="InterPro" id="IPR005467">
    <property type="entry name" value="His_kinase_dom"/>
</dbReference>
<evidence type="ECO:0000256" key="4">
    <source>
        <dbReference type="ARBA" id="ARBA00022679"/>
    </source>
</evidence>
<dbReference type="InterPro" id="IPR036890">
    <property type="entry name" value="HATPase_C_sf"/>
</dbReference>
<dbReference type="PRINTS" id="PR00344">
    <property type="entry name" value="BCTRLSENSOR"/>
</dbReference>
<keyword evidence="4" id="KW-0808">Transferase</keyword>
<proteinExistence type="predicted"/>
<feature type="domain" description="Histidine kinase" evidence="10">
    <location>
        <begin position="257"/>
        <end position="475"/>
    </location>
</feature>
<keyword evidence="5" id="KW-0547">Nucleotide-binding</keyword>
<evidence type="ECO:0000256" key="5">
    <source>
        <dbReference type="ARBA" id="ARBA00022741"/>
    </source>
</evidence>
<keyword evidence="6" id="KW-0418">Kinase</keyword>
<dbReference type="GO" id="GO:0000155">
    <property type="term" value="F:phosphorelay sensor kinase activity"/>
    <property type="evidence" value="ECO:0007669"/>
    <property type="project" value="InterPro"/>
</dbReference>
<dbReference type="EC" id="2.7.13.3" evidence="2"/>
<comment type="catalytic activity">
    <reaction evidence="1">
        <text>ATP + protein L-histidine = ADP + protein N-phospho-L-histidine.</text>
        <dbReference type="EC" id="2.7.13.3"/>
    </reaction>
</comment>
<evidence type="ECO:0000313" key="11">
    <source>
        <dbReference type="EMBL" id="PIE36190.1"/>
    </source>
</evidence>
<evidence type="ECO:0000256" key="2">
    <source>
        <dbReference type="ARBA" id="ARBA00012438"/>
    </source>
</evidence>
<dbReference type="SMART" id="SM00387">
    <property type="entry name" value="HATPase_c"/>
    <property type="match status" value="1"/>
</dbReference>
<evidence type="ECO:0000256" key="9">
    <source>
        <dbReference type="SAM" id="Phobius"/>
    </source>
</evidence>
<evidence type="ECO:0000256" key="3">
    <source>
        <dbReference type="ARBA" id="ARBA00022553"/>
    </source>
</evidence>
<evidence type="ECO:0000313" key="12">
    <source>
        <dbReference type="Proteomes" id="UP000230821"/>
    </source>
</evidence>
<gene>
    <name evidence="11" type="ORF">CSA56_01145</name>
</gene>
<dbReference type="InterPro" id="IPR003594">
    <property type="entry name" value="HATPase_dom"/>
</dbReference>
<dbReference type="CDD" id="cd00082">
    <property type="entry name" value="HisKA"/>
    <property type="match status" value="1"/>
</dbReference>
<reference evidence="11 12" key="1">
    <citation type="submission" date="2017-10" db="EMBL/GenBank/DDBJ databases">
        <title>Novel microbial diversity and functional potential in the marine mammal oral microbiome.</title>
        <authorList>
            <person name="Dudek N.K."/>
            <person name="Sun C.L."/>
            <person name="Burstein D."/>
            <person name="Kantor R.S."/>
            <person name="Aliaga Goltsman D.S."/>
            <person name="Bik E.M."/>
            <person name="Thomas B.C."/>
            <person name="Banfield J.F."/>
            <person name="Relman D.A."/>
        </authorList>
    </citation>
    <scope>NUCLEOTIDE SEQUENCE [LARGE SCALE GENOMIC DNA]</scope>
    <source>
        <strain evidence="11">DOLJORAL78_47_16</strain>
    </source>
</reference>
<keyword evidence="8" id="KW-0902">Two-component regulatory system</keyword>
<evidence type="ECO:0000259" key="10">
    <source>
        <dbReference type="PROSITE" id="PS50109"/>
    </source>
</evidence>
<keyword evidence="9" id="KW-0812">Transmembrane</keyword>
<dbReference type="GO" id="GO:0005524">
    <property type="term" value="F:ATP binding"/>
    <property type="evidence" value="ECO:0007669"/>
    <property type="project" value="UniProtKB-KW"/>
</dbReference>
<feature type="transmembrane region" description="Helical" evidence="9">
    <location>
        <begin position="12"/>
        <end position="36"/>
    </location>
</feature>
<dbReference type="InterPro" id="IPR036097">
    <property type="entry name" value="HisK_dim/P_sf"/>
</dbReference>
<name>A0A2G6KLD2_9BACT</name>
<keyword evidence="9" id="KW-1133">Transmembrane helix</keyword>
<dbReference type="SMART" id="SM00388">
    <property type="entry name" value="HisKA"/>
    <property type="match status" value="1"/>
</dbReference>